<comment type="caution">
    <text evidence="2">The sequence shown here is derived from an EMBL/GenBank/DDBJ whole genome shotgun (WGS) entry which is preliminary data.</text>
</comment>
<dbReference type="EMBL" id="SKBU01000001">
    <property type="protein sequence ID" value="TCJ20684.1"/>
    <property type="molecule type" value="Genomic_DNA"/>
</dbReference>
<dbReference type="Pfam" id="PF18480">
    <property type="entry name" value="DUF5615"/>
    <property type="match status" value="1"/>
</dbReference>
<proteinExistence type="predicted"/>
<protein>
    <recommendedName>
        <fullName evidence="1">DUF5615 domain-containing protein</fullName>
    </recommendedName>
</protein>
<name>A0A4R1BSB4_9ACTN</name>
<sequence length="126" mass="14175">MTFRFLLDEDLPPKAAEIARGLGLDAVSVHEVSRAGRAISDPEQLRYAAEEGRILVTRNRDDFIRHTVEFYRKGELTAGVLIVTGGLPNDRPEKISRALLRWEEARRERPESFGTHSLDFLGSGVD</sequence>
<evidence type="ECO:0000313" key="3">
    <source>
        <dbReference type="Proteomes" id="UP000295244"/>
    </source>
</evidence>
<dbReference type="RefSeq" id="WP_132687078.1">
    <property type="nucleotide sequence ID" value="NZ_SKBU01000001.1"/>
</dbReference>
<dbReference type="OrthoDB" id="4762215at2"/>
<dbReference type="Proteomes" id="UP000295244">
    <property type="component" value="Unassembled WGS sequence"/>
</dbReference>
<reference evidence="2 3" key="1">
    <citation type="submission" date="2019-03" db="EMBL/GenBank/DDBJ databases">
        <title>Whole genome sequence of a novel Rubrobacter taiwanensis strain, isolated from Yellowstone National Park.</title>
        <authorList>
            <person name="Freed S."/>
            <person name="Ramaley R.F."/>
            <person name="Kyndt J.A."/>
        </authorList>
    </citation>
    <scope>NUCLEOTIDE SEQUENCE [LARGE SCALE GENOMIC DNA]</scope>
    <source>
        <strain evidence="2 3">Yellowstone</strain>
    </source>
</reference>
<organism evidence="2 3">
    <name type="scientific">Rubrobacter taiwanensis</name>
    <dbReference type="NCBI Taxonomy" id="185139"/>
    <lineage>
        <taxon>Bacteria</taxon>
        <taxon>Bacillati</taxon>
        <taxon>Actinomycetota</taxon>
        <taxon>Rubrobacteria</taxon>
        <taxon>Rubrobacterales</taxon>
        <taxon>Rubrobacteraceae</taxon>
        <taxon>Rubrobacter</taxon>
    </lineage>
</organism>
<evidence type="ECO:0000313" key="2">
    <source>
        <dbReference type="EMBL" id="TCJ20684.1"/>
    </source>
</evidence>
<dbReference type="InterPro" id="IPR041049">
    <property type="entry name" value="DUF5615"/>
</dbReference>
<accession>A0A4R1BSB4</accession>
<gene>
    <name evidence="2" type="ORF">E0L93_00180</name>
</gene>
<feature type="domain" description="DUF5615" evidence="1">
    <location>
        <begin position="4"/>
        <end position="104"/>
    </location>
</feature>
<keyword evidence="3" id="KW-1185">Reference proteome</keyword>
<dbReference type="AlphaFoldDB" id="A0A4R1BSB4"/>
<evidence type="ECO:0000259" key="1">
    <source>
        <dbReference type="Pfam" id="PF18480"/>
    </source>
</evidence>